<sequence>MVDNNEKSGQNYYNLNETDFLLLADLQREAFRLRNTKKDYIESLQRWKSVRMLIDARFEKTEREALDKIEEEFWEGPKNLDLPKGINDNRSFGDASPEKKYITKRKRSHQLSKLDEYTIKLRELMKSYRIAMTDLEKKDKLD</sequence>
<accession>A0A0F9CGE9</accession>
<dbReference type="EMBL" id="LAZR01033336">
    <property type="protein sequence ID" value="KKL48383.1"/>
    <property type="molecule type" value="Genomic_DNA"/>
</dbReference>
<dbReference type="AlphaFoldDB" id="A0A0F9CGE9"/>
<evidence type="ECO:0000313" key="1">
    <source>
        <dbReference type="EMBL" id="KKL48383.1"/>
    </source>
</evidence>
<protein>
    <submittedName>
        <fullName evidence="1">Uncharacterized protein</fullName>
    </submittedName>
</protein>
<organism evidence="1">
    <name type="scientific">marine sediment metagenome</name>
    <dbReference type="NCBI Taxonomy" id="412755"/>
    <lineage>
        <taxon>unclassified sequences</taxon>
        <taxon>metagenomes</taxon>
        <taxon>ecological metagenomes</taxon>
    </lineage>
</organism>
<proteinExistence type="predicted"/>
<gene>
    <name evidence="1" type="ORF">LCGC14_2326040</name>
</gene>
<name>A0A0F9CGE9_9ZZZZ</name>
<comment type="caution">
    <text evidence="1">The sequence shown here is derived from an EMBL/GenBank/DDBJ whole genome shotgun (WGS) entry which is preliminary data.</text>
</comment>
<reference evidence="1" key="1">
    <citation type="journal article" date="2015" name="Nature">
        <title>Complex archaea that bridge the gap between prokaryotes and eukaryotes.</title>
        <authorList>
            <person name="Spang A."/>
            <person name="Saw J.H."/>
            <person name="Jorgensen S.L."/>
            <person name="Zaremba-Niedzwiedzka K."/>
            <person name="Martijn J."/>
            <person name="Lind A.E."/>
            <person name="van Eijk R."/>
            <person name="Schleper C."/>
            <person name="Guy L."/>
            <person name="Ettema T.J."/>
        </authorList>
    </citation>
    <scope>NUCLEOTIDE SEQUENCE</scope>
</reference>